<evidence type="ECO:0000313" key="3">
    <source>
        <dbReference type="Proteomes" id="UP000266841"/>
    </source>
</evidence>
<gene>
    <name evidence="2" type="ORF">THAOC_34475</name>
</gene>
<dbReference type="OMA" id="WEFIVIN"/>
<dbReference type="InterPro" id="IPR026983">
    <property type="entry name" value="DHC"/>
</dbReference>
<evidence type="ECO:0000313" key="2">
    <source>
        <dbReference type="EMBL" id="EJK46837.1"/>
    </source>
</evidence>
<accession>K0RJI1</accession>
<dbReference type="InterPro" id="IPR043160">
    <property type="entry name" value="Dynein_C_barrel"/>
</dbReference>
<feature type="non-terminal residue" evidence="2">
    <location>
        <position position="1"/>
    </location>
</feature>
<dbReference type="GO" id="GO:0045505">
    <property type="term" value="F:dynein intermediate chain binding"/>
    <property type="evidence" value="ECO:0007669"/>
    <property type="project" value="InterPro"/>
</dbReference>
<dbReference type="EMBL" id="AGNL01047505">
    <property type="protein sequence ID" value="EJK46837.1"/>
    <property type="molecule type" value="Genomic_DNA"/>
</dbReference>
<dbReference type="eggNOG" id="KOG3595">
    <property type="taxonomic scope" value="Eukaryota"/>
</dbReference>
<reference evidence="2 3" key="1">
    <citation type="journal article" date="2012" name="Genome Biol.">
        <title>Genome and low-iron response of an oceanic diatom adapted to chronic iron limitation.</title>
        <authorList>
            <person name="Lommer M."/>
            <person name="Specht M."/>
            <person name="Roy A.S."/>
            <person name="Kraemer L."/>
            <person name="Andreson R."/>
            <person name="Gutowska M.A."/>
            <person name="Wolf J."/>
            <person name="Bergner S.V."/>
            <person name="Schilhabel M.B."/>
            <person name="Klostermeier U.C."/>
            <person name="Beiko R.G."/>
            <person name="Rosenstiel P."/>
            <person name="Hippler M."/>
            <person name="Laroche J."/>
        </authorList>
    </citation>
    <scope>NUCLEOTIDE SEQUENCE [LARGE SCALE GENOMIC DNA]</scope>
    <source>
        <strain evidence="2 3">CCMP1005</strain>
    </source>
</reference>
<keyword evidence="3" id="KW-1185">Reference proteome</keyword>
<dbReference type="Pfam" id="PF18199">
    <property type="entry name" value="Dynein_C"/>
    <property type="match status" value="1"/>
</dbReference>
<sequence>PNSFWLTGFFNPNGCLTAMKQEVTRKHRSQKWALNDVVYHTEVTNFERPEQIKAPPEEGMYIHGLSLEGGAWSIKEGNLVESAPKEMFSSLPILFVTANERRAESKALGRQLVYECPVYKYLSRTDRYFIFVAHLTVKQDQSPNHWTMRGTALFCNT</sequence>
<name>K0RJI1_THAOC</name>
<comment type="caution">
    <text evidence="2">The sequence shown here is derived from an EMBL/GenBank/DDBJ whole genome shotgun (WGS) entry which is preliminary data.</text>
</comment>
<dbReference type="GO" id="GO:0051959">
    <property type="term" value="F:dynein light intermediate chain binding"/>
    <property type="evidence" value="ECO:0007669"/>
    <property type="project" value="InterPro"/>
</dbReference>
<feature type="domain" description="Dynein heavy chain C-terminal" evidence="1">
    <location>
        <begin position="1"/>
        <end position="155"/>
    </location>
</feature>
<dbReference type="InterPro" id="IPR041228">
    <property type="entry name" value="Dynein_C"/>
</dbReference>
<dbReference type="GO" id="GO:0007018">
    <property type="term" value="P:microtubule-based movement"/>
    <property type="evidence" value="ECO:0007669"/>
    <property type="project" value="InterPro"/>
</dbReference>
<dbReference type="Proteomes" id="UP000266841">
    <property type="component" value="Unassembled WGS sequence"/>
</dbReference>
<dbReference type="FunFam" id="3.10.490.20:FF:000010">
    <property type="entry name" value="Dynein heavy chain, putative"/>
    <property type="match status" value="1"/>
</dbReference>
<dbReference type="AlphaFoldDB" id="K0RJI1"/>
<dbReference type="Gene3D" id="3.10.490.20">
    <property type="match status" value="1"/>
</dbReference>
<proteinExistence type="predicted"/>
<dbReference type="PANTHER" id="PTHR46961">
    <property type="entry name" value="DYNEIN HEAVY CHAIN 1, AXONEMAL-LIKE PROTEIN"/>
    <property type="match status" value="1"/>
</dbReference>
<dbReference type="OrthoDB" id="195595at2759"/>
<evidence type="ECO:0000259" key="1">
    <source>
        <dbReference type="Pfam" id="PF18199"/>
    </source>
</evidence>
<organism evidence="2 3">
    <name type="scientific">Thalassiosira oceanica</name>
    <name type="common">Marine diatom</name>
    <dbReference type="NCBI Taxonomy" id="159749"/>
    <lineage>
        <taxon>Eukaryota</taxon>
        <taxon>Sar</taxon>
        <taxon>Stramenopiles</taxon>
        <taxon>Ochrophyta</taxon>
        <taxon>Bacillariophyta</taxon>
        <taxon>Coscinodiscophyceae</taxon>
        <taxon>Thalassiosirophycidae</taxon>
        <taxon>Thalassiosirales</taxon>
        <taxon>Thalassiosiraceae</taxon>
        <taxon>Thalassiosira</taxon>
    </lineage>
</organism>
<protein>
    <recommendedName>
        <fullName evidence="1">Dynein heavy chain C-terminal domain-containing protein</fullName>
    </recommendedName>
</protein>
<dbReference type="GO" id="GO:0030286">
    <property type="term" value="C:dynein complex"/>
    <property type="evidence" value="ECO:0007669"/>
    <property type="project" value="InterPro"/>
</dbReference>